<keyword evidence="7 10" id="KW-0799">Topoisomerase</keyword>
<dbReference type="PRINTS" id="PR00417">
    <property type="entry name" value="PRTPISMRASEI"/>
</dbReference>
<dbReference type="Gene3D" id="2.70.20.10">
    <property type="entry name" value="Topoisomerase I, domain 3"/>
    <property type="match status" value="1"/>
</dbReference>
<dbReference type="HAMAP" id="MF_00952">
    <property type="entry name" value="Topoisom_1_prok"/>
    <property type="match status" value="1"/>
</dbReference>
<dbReference type="PANTHER" id="PTHR42785:SF1">
    <property type="entry name" value="DNA TOPOISOMERASE"/>
    <property type="match status" value="1"/>
</dbReference>
<dbReference type="Proteomes" id="UP001589776">
    <property type="component" value="Unassembled WGS sequence"/>
</dbReference>
<keyword evidence="9 10" id="KW-0413">Isomerase</keyword>
<dbReference type="SUPFAM" id="SSF57783">
    <property type="entry name" value="Zinc beta-ribbon"/>
    <property type="match status" value="1"/>
</dbReference>
<evidence type="ECO:0000259" key="12">
    <source>
        <dbReference type="PROSITE" id="PS50880"/>
    </source>
</evidence>
<evidence type="ECO:0000256" key="2">
    <source>
        <dbReference type="ARBA" id="ARBA00009446"/>
    </source>
</evidence>
<feature type="region of interest" description="Disordered" evidence="11">
    <location>
        <begin position="336"/>
        <end position="358"/>
    </location>
</feature>
<evidence type="ECO:0000313" key="15">
    <source>
        <dbReference type="Proteomes" id="UP001589776"/>
    </source>
</evidence>
<dbReference type="SUPFAM" id="SSF56712">
    <property type="entry name" value="Prokaryotic type I DNA topoisomerase"/>
    <property type="match status" value="1"/>
</dbReference>
<dbReference type="InterPro" id="IPR028612">
    <property type="entry name" value="Topoisom_1_IA"/>
</dbReference>
<feature type="site" description="Interaction with DNA" evidence="10">
    <location>
        <position position="139"/>
    </location>
</feature>
<feature type="region of interest" description="Interaction with DNA" evidence="10">
    <location>
        <begin position="163"/>
        <end position="168"/>
    </location>
</feature>
<dbReference type="InterPro" id="IPR023406">
    <property type="entry name" value="Topo_IA_AS"/>
</dbReference>
<proteinExistence type="inferred from homology"/>
<dbReference type="CDD" id="cd00186">
    <property type="entry name" value="TOP1Ac"/>
    <property type="match status" value="1"/>
</dbReference>
<dbReference type="EC" id="5.6.2.1" evidence="10"/>
<name>A0ABV6DNW7_9BACL</name>
<dbReference type="Pfam" id="PF01396">
    <property type="entry name" value="Zn_ribbon_Top1"/>
    <property type="match status" value="3"/>
</dbReference>
<evidence type="ECO:0000256" key="4">
    <source>
        <dbReference type="ARBA" id="ARBA00022771"/>
    </source>
</evidence>
<dbReference type="InterPro" id="IPR005733">
    <property type="entry name" value="TopoI_bac-type"/>
</dbReference>
<feature type="site" description="Interaction with DNA" evidence="10">
    <location>
        <position position="299"/>
    </location>
</feature>
<feature type="domain" description="Topo IA-type catalytic" evidence="13">
    <location>
        <begin position="129"/>
        <end position="558"/>
    </location>
</feature>
<evidence type="ECO:0000256" key="8">
    <source>
        <dbReference type="ARBA" id="ARBA00023125"/>
    </source>
</evidence>
<reference evidence="14 15" key="1">
    <citation type="submission" date="2024-09" db="EMBL/GenBank/DDBJ databases">
        <authorList>
            <person name="Sun Q."/>
            <person name="Mori K."/>
        </authorList>
    </citation>
    <scope>NUCLEOTIDE SEQUENCE [LARGE SCALE GENOMIC DNA]</scope>
    <source>
        <strain evidence="14 15">CCM 7759</strain>
    </source>
</reference>
<dbReference type="PANTHER" id="PTHR42785">
    <property type="entry name" value="DNA TOPOISOMERASE, TYPE IA, CORE"/>
    <property type="match status" value="1"/>
</dbReference>
<evidence type="ECO:0000313" key="14">
    <source>
        <dbReference type="EMBL" id="MFC0214326.1"/>
    </source>
</evidence>
<comment type="similarity">
    <text evidence="2 10">Belongs to the type IA topoisomerase family.</text>
</comment>
<gene>
    <name evidence="10 14" type="primary">topA</name>
    <name evidence="14" type="ORF">ACFFK0_17995</name>
</gene>
<feature type="site" description="Interaction with DNA" evidence="10">
    <location>
        <position position="148"/>
    </location>
</feature>
<dbReference type="GO" id="GO:0003917">
    <property type="term" value="F:DNA topoisomerase type I (single strand cut, ATP-independent) activity"/>
    <property type="evidence" value="ECO:0007669"/>
    <property type="project" value="UniProtKB-EC"/>
</dbReference>
<feature type="site" description="Interaction with DNA" evidence="10">
    <location>
        <position position="490"/>
    </location>
</feature>
<dbReference type="InterPro" id="IPR013498">
    <property type="entry name" value="Topo_IA_Znf"/>
</dbReference>
<feature type="domain" description="Toprim" evidence="12">
    <location>
        <begin position="3"/>
        <end position="113"/>
    </location>
</feature>
<dbReference type="Pfam" id="PF01751">
    <property type="entry name" value="Toprim"/>
    <property type="match status" value="1"/>
</dbReference>
<protein>
    <recommendedName>
        <fullName evidence="10">DNA topoisomerase 1</fullName>
        <ecNumber evidence="10">5.6.2.1</ecNumber>
    </recommendedName>
    <alternativeName>
        <fullName evidence="10">DNA topoisomerase I</fullName>
    </alternativeName>
</protein>
<dbReference type="Gene3D" id="1.10.290.10">
    <property type="entry name" value="Topoisomerase I, domain 4"/>
    <property type="match status" value="1"/>
</dbReference>
<dbReference type="SMART" id="SM00437">
    <property type="entry name" value="TOP1Ac"/>
    <property type="match status" value="1"/>
</dbReference>
<evidence type="ECO:0000256" key="5">
    <source>
        <dbReference type="ARBA" id="ARBA00022833"/>
    </source>
</evidence>
<feature type="site" description="Interaction with DNA" evidence="10">
    <location>
        <position position="155"/>
    </location>
</feature>
<feature type="active site" description="O-(5'-phospho-DNA)-tyrosine intermediate" evidence="10">
    <location>
        <position position="297"/>
    </location>
</feature>
<dbReference type="InterPro" id="IPR013825">
    <property type="entry name" value="Topo_IA_cen_sub2"/>
</dbReference>
<dbReference type="PROSITE" id="PS50880">
    <property type="entry name" value="TOPRIM"/>
    <property type="match status" value="1"/>
</dbReference>
<dbReference type="NCBIfam" id="TIGR01051">
    <property type="entry name" value="topA_bact"/>
    <property type="match status" value="1"/>
</dbReference>
<dbReference type="InterPro" id="IPR013824">
    <property type="entry name" value="Topo_IA_cen_sub1"/>
</dbReference>
<dbReference type="SMART" id="SM00436">
    <property type="entry name" value="TOP1Bc"/>
    <property type="match status" value="1"/>
</dbReference>
<dbReference type="PROSITE" id="PS52039">
    <property type="entry name" value="TOPO_IA_2"/>
    <property type="match status" value="1"/>
</dbReference>
<dbReference type="InterPro" id="IPR003602">
    <property type="entry name" value="Topo_IA_DNA-bd_dom"/>
</dbReference>
<feature type="site" description="Interaction with DNA" evidence="10">
    <location>
        <position position="140"/>
    </location>
</feature>
<dbReference type="InterPro" id="IPR006171">
    <property type="entry name" value="TOPRIM_dom"/>
</dbReference>
<keyword evidence="8 10" id="KW-0238">DNA-binding</keyword>
<comment type="caution">
    <text evidence="14">The sequence shown here is derived from an EMBL/GenBank/DDBJ whole genome shotgun (WGS) entry which is preliminary data.</text>
</comment>
<dbReference type="InterPro" id="IPR013826">
    <property type="entry name" value="Topo_IA_cen_sub3"/>
</dbReference>
<dbReference type="Gene3D" id="3.40.50.140">
    <property type="match status" value="1"/>
</dbReference>
<comment type="catalytic activity">
    <reaction evidence="1 10">
        <text>ATP-independent breakage of single-stranded DNA, followed by passage and rejoining.</text>
        <dbReference type="EC" id="5.6.2.1"/>
    </reaction>
</comment>
<evidence type="ECO:0000256" key="7">
    <source>
        <dbReference type="ARBA" id="ARBA00023029"/>
    </source>
</evidence>
<dbReference type="InterPro" id="IPR003601">
    <property type="entry name" value="Topo_IA_2"/>
</dbReference>
<dbReference type="InterPro" id="IPR013497">
    <property type="entry name" value="Topo_IA_cen"/>
</dbReference>
<evidence type="ECO:0000256" key="11">
    <source>
        <dbReference type="SAM" id="MobiDB-lite"/>
    </source>
</evidence>
<dbReference type="InterPro" id="IPR034149">
    <property type="entry name" value="TOPRIM_TopoI"/>
</dbReference>
<evidence type="ECO:0000256" key="3">
    <source>
        <dbReference type="ARBA" id="ARBA00022723"/>
    </source>
</evidence>
<dbReference type="EMBL" id="JBHLWN010000071">
    <property type="protein sequence ID" value="MFC0214326.1"/>
    <property type="molecule type" value="Genomic_DNA"/>
</dbReference>
<dbReference type="CDD" id="cd03363">
    <property type="entry name" value="TOPRIM_TopoIA_TopoI"/>
    <property type="match status" value="1"/>
</dbReference>
<comment type="subunit">
    <text evidence="10">Monomer.</text>
</comment>
<dbReference type="InterPro" id="IPR000380">
    <property type="entry name" value="Topo_IA"/>
</dbReference>
<feature type="site" description="Interaction with DNA" evidence="10">
    <location>
        <position position="33"/>
    </location>
</feature>
<keyword evidence="4" id="KW-0863">Zinc-finger</keyword>
<dbReference type="RefSeq" id="WP_377471688.1">
    <property type="nucleotide sequence ID" value="NZ_JBHLWN010000071.1"/>
</dbReference>
<evidence type="ECO:0000256" key="6">
    <source>
        <dbReference type="ARBA" id="ARBA00022842"/>
    </source>
</evidence>
<sequence length="702" mass="79371">MADCLVIVESPAKAKTIGKYLGSKFIVKASMGHIRDLPKSQMGVEIENGFEPKYITIRGKGSVLKELKDARKKVKKVYLAADPDREGEAIAWHLAHYLELSQEEDCRVVFNEITKQAVKDAFKSPRKINQDLVNAQQARRILDRLVGYKISPLLWKKVKKGLSAGRVQSVAVKLIMDRENEIKAFIPEEYWSITAGLAINGANFEAKFHAWNEIKELHSEAEVKEVLAAIGSQPFLVSEVKEKERQRNPAAPFITSTLQQEAARKLNFRAAKTMSVAQQLYEGIDLGKEGTVGLITYMRTDSTRISPVAQEEAKAYIVGKYGSDYVPETPRNYTKKNANAQDAHEGIRPSSVERDPESIKEYLSRDQYRLYKLIWERFVASQMSSAVLDTMTVDLKAGEVTFRAAGSKLKFPGFMKVYVEGNDDGTTEEDKLLPPLRIGDETKTNVIDPKQHFTQPPPRYTEARLVRALEEMGIGRPSTYAPTLETIQKRGYVAIEEKKFVPTELGELVIQQMEQFFPEILDVEFTAQMEGELDHVEEGKEDWVRVLDQFYSSFEKRLEVAEEEMKEIEIQDEISDIACEKCGQHMVYKMGRFGKFLACSGFPDCRNTKPIVKDIGVTCTKCKEGHIVERRSKKGRVFFGCDRYPECDFVSWDKPVEAPCPDCGAMLVEKRTKSGGTVQCTACDFKDELKEEAADDYAAIED</sequence>
<evidence type="ECO:0000259" key="13">
    <source>
        <dbReference type="PROSITE" id="PS52039"/>
    </source>
</evidence>
<dbReference type="InterPro" id="IPR023405">
    <property type="entry name" value="Topo_IA_core_domain"/>
</dbReference>
<comment type="function">
    <text evidence="10">Releases the supercoiling and torsional tension of DNA, which is introduced during the DNA replication and transcription, by transiently cleaving and rejoining one strand of the DNA duplex. Introduces a single-strand break via transesterification at a target site in duplex DNA. The scissile phosphodiester is attacked by the catalytic tyrosine of the enzyme, resulting in the formation of a DNA-(5'-phosphotyrosyl)-enzyme intermediate and the expulsion of a 3'-OH DNA strand. The free DNA strand then undergoes passage around the unbroken strand, thus removing DNA supercoils. Finally, in the religation step, the DNA 3'-OH attacks the covalent intermediate to expel the active-site tyrosine and restore the DNA phosphodiester backbone.</text>
</comment>
<feature type="site" description="Interaction with DNA" evidence="10">
    <location>
        <position position="143"/>
    </location>
</feature>
<keyword evidence="5" id="KW-0862">Zinc</keyword>
<feature type="compositionally biased region" description="Basic and acidic residues" evidence="11">
    <location>
        <begin position="342"/>
        <end position="358"/>
    </location>
</feature>
<dbReference type="PROSITE" id="PS00396">
    <property type="entry name" value="TOPO_IA_1"/>
    <property type="match status" value="1"/>
</dbReference>
<dbReference type="Gene3D" id="1.10.460.10">
    <property type="entry name" value="Topoisomerase I, domain 2"/>
    <property type="match status" value="1"/>
</dbReference>
<keyword evidence="6" id="KW-0460">Magnesium</keyword>
<evidence type="ECO:0000256" key="1">
    <source>
        <dbReference type="ARBA" id="ARBA00000213"/>
    </source>
</evidence>
<dbReference type="SMART" id="SM00493">
    <property type="entry name" value="TOPRIM"/>
    <property type="match status" value="1"/>
</dbReference>
<keyword evidence="3" id="KW-0479">Metal-binding</keyword>
<accession>A0ABV6DNW7</accession>
<dbReference type="Pfam" id="PF01131">
    <property type="entry name" value="Topoisom_bac"/>
    <property type="match status" value="1"/>
</dbReference>
<keyword evidence="15" id="KW-1185">Reference proteome</keyword>
<organism evidence="14 15">
    <name type="scientific">Paenibacillus chartarius</name>
    <dbReference type="NCBI Taxonomy" id="747481"/>
    <lineage>
        <taxon>Bacteria</taxon>
        <taxon>Bacillati</taxon>
        <taxon>Bacillota</taxon>
        <taxon>Bacilli</taxon>
        <taxon>Bacillales</taxon>
        <taxon>Paenibacillaceae</taxon>
        <taxon>Paenibacillus</taxon>
    </lineage>
</organism>
<evidence type="ECO:0000256" key="9">
    <source>
        <dbReference type="ARBA" id="ARBA00023235"/>
    </source>
</evidence>
<evidence type="ECO:0000256" key="10">
    <source>
        <dbReference type="HAMAP-Rule" id="MF_00952"/>
    </source>
</evidence>
<dbReference type="Gene3D" id="3.30.65.10">
    <property type="entry name" value="Bacterial Topoisomerase I, domain 1"/>
    <property type="match status" value="2"/>
</dbReference>